<evidence type="ECO:0000256" key="5">
    <source>
        <dbReference type="ARBA" id="ARBA00036735"/>
    </source>
</evidence>
<evidence type="ECO:0000256" key="2">
    <source>
        <dbReference type="ARBA" id="ARBA00022514"/>
    </source>
</evidence>
<dbReference type="EC" id="5.3.2.1" evidence="8"/>
<dbReference type="PANTHER" id="PTHR11954">
    <property type="entry name" value="D-DOPACHROME DECARBOXYLASE"/>
    <property type="match status" value="1"/>
</dbReference>
<comment type="subcellular location">
    <subcellularLocation>
        <location evidence="1">Secreted</location>
    </subcellularLocation>
</comment>
<organism evidence="12 13">
    <name type="scientific">Clostridium acidisoli DSM 12555</name>
    <dbReference type="NCBI Taxonomy" id="1121291"/>
    <lineage>
        <taxon>Bacteria</taxon>
        <taxon>Bacillati</taxon>
        <taxon>Bacillota</taxon>
        <taxon>Clostridia</taxon>
        <taxon>Eubacteriales</taxon>
        <taxon>Clostridiaceae</taxon>
        <taxon>Clostridium</taxon>
    </lineage>
</organism>
<protein>
    <recommendedName>
        <fullName evidence="11">L-dopachrome isomerase</fullName>
        <ecNumber evidence="8">5.3.2.1</ecNumber>
        <ecNumber evidence="7">5.3.3.12</ecNumber>
    </recommendedName>
    <alternativeName>
        <fullName evidence="9">L-dopachrome tautomerase</fullName>
    </alternativeName>
    <alternativeName>
        <fullName evidence="10">Phenylpyruvate tautomerase</fullName>
    </alternativeName>
</protein>
<dbReference type="InterPro" id="IPR001398">
    <property type="entry name" value="Macrophage_inhib_fac"/>
</dbReference>
<dbReference type="GO" id="GO:0004167">
    <property type="term" value="F:dopachrome isomerase activity"/>
    <property type="evidence" value="ECO:0007669"/>
    <property type="project" value="UniProtKB-EC"/>
</dbReference>
<evidence type="ECO:0000256" key="4">
    <source>
        <dbReference type="ARBA" id="ARBA00023235"/>
    </source>
</evidence>
<dbReference type="InterPro" id="IPR014347">
    <property type="entry name" value="Tautomerase/MIF_sf"/>
</dbReference>
<dbReference type="RefSeq" id="WP_084113711.1">
    <property type="nucleotide sequence ID" value="NZ_FWXH01000002.1"/>
</dbReference>
<gene>
    <name evidence="12" type="ORF">SAMN02745134_00526</name>
</gene>
<dbReference type="Gene3D" id="3.30.429.10">
    <property type="entry name" value="Macrophage Migration Inhibitory Factor"/>
    <property type="match status" value="1"/>
</dbReference>
<proteinExistence type="predicted"/>
<keyword evidence="4" id="KW-0413">Isomerase</keyword>
<accession>A0A1W1X2N6</accession>
<name>A0A1W1X2N6_9CLOT</name>
<reference evidence="12 13" key="1">
    <citation type="submission" date="2017-04" db="EMBL/GenBank/DDBJ databases">
        <authorList>
            <person name="Afonso C.L."/>
            <person name="Miller P.J."/>
            <person name="Scott M.A."/>
            <person name="Spackman E."/>
            <person name="Goraichik I."/>
            <person name="Dimitrov K.M."/>
            <person name="Suarez D.L."/>
            <person name="Swayne D.E."/>
        </authorList>
    </citation>
    <scope>NUCLEOTIDE SEQUENCE [LARGE SCALE GENOMIC DNA]</scope>
    <source>
        <strain evidence="12 13">DSM 12555</strain>
    </source>
</reference>
<dbReference type="AlphaFoldDB" id="A0A1W1X2N6"/>
<dbReference type="Pfam" id="PF01187">
    <property type="entry name" value="MIF"/>
    <property type="match status" value="1"/>
</dbReference>
<dbReference type="OrthoDB" id="5769863at2"/>
<dbReference type="STRING" id="1121291.SAMN02745134_00526"/>
<dbReference type="SUPFAM" id="SSF55331">
    <property type="entry name" value="Tautomerase/MIF"/>
    <property type="match status" value="1"/>
</dbReference>
<keyword evidence="13" id="KW-1185">Reference proteome</keyword>
<keyword evidence="3" id="KW-0964">Secreted</keyword>
<evidence type="ECO:0000256" key="3">
    <source>
        <dbReference type="ARBA" id="ARBA00022525"/>
    </source>
</evidence>
<dbReference type="Proteomes" id="UP000192468">
    <property type="component" value="Unassembled WGS sequence"/>
</dbReference>
<evidence type="ECO:0000313" key="13">
    <source>
        <dbReference type="Proteomes" id="UP000192468"/>
    </source>
</evidence>
<evidence type="ECO:0000256" key="10">
    <source>
        <dbReference type="ARBA" id="ARBA00041912"/>
    </source>
</evidence>
<evidence type="ECO:0000256" key="9">
    <source>
        <dbReference type="ARBA" id="ARBA00041631"/>
    </source>
</evidence>
<comment type="catalytic activity">
    <reaction evidence="5">
        <text>3-phenylpyruvate = enol-phenylpyruvate</text>
        <dbReference type="Rhea" id="RHEA:17097"/>
        <dbReference type="ChEBI" id="CHEBI:16815"/>
        <dbReference type="ChEBI" id="CHEBI:18005"/>
        <dbReference type="EC" id="5.3.2.1"/>
    </reaction>
</comment>
<dbReference type="EC" id="5.3.3.12" evidence="7"/>
<evidence type="ECO:0000256" key="6">
    <source>
        <dbReference type="ARBA" id="ARBA00036823"/>
    </source>
</evidence>
<dbReference type="GO" id="GO:0050178">
    <property type="term" value="F:phenylpyruvate tautomerase activity"/>
    <property type="evidence" value="ECO:0007669"/>
    <property type="project" value="UniProtKB-EC"/>
</dbReference>
<comment type="catalytic activity">
    <reaction evidence="6">
        <text>L-dopachrome = 5,6-dihydroxyindole-2-carboxylate</text>
        <dbReference type="Rhea" id="RHEA:13041"/>
        <dbReference type="ChEBI" id="CHEBI:16875"/>
        <dbReference type="ChEBI" id="CHEBI:57509"/>
        <dbReference type="EC" id="5.3.3.12"/>
    </reaction>
</comment>
<evidence type="ECO:0000256" key="1">
    <source>
        <dbReference type="ARBA" id="ARBA00004613"/>
    </source>
</evidence>
<keyword evidence="2" id="KW-0202">Cytokine</keyword>
<dbReference type="GO" id="GO:0005615">
    <property type="term" value="C:extracellular space"/>
    <property type="evidence" value="ECO:0007669"/>
    <property type="project" value="UniProtKB-KW"/>
</dbReference>
<keyword evidence="12" id="KW-0670">Pyruvate</keyword>
<evidence type="ECO:0000256" key="8">
    <source>
        <dbReference type="ARBA" id="ARBA00039086"/>
    </source>
</evidence>
<dbReference type="GO" id="GO:0005125">
    <property type="term" value="F:cytokine activity"/>
    <property type="evidence" value="ECO:0007669"/>
    <property type="project" value="UniProtKB-KW"/>
</dbReference>
<dbReference type="EMBL" id="FWXH01000002">
    <property type="protein sequence ID" value="SMC18239.1"/>
    <property type="molecule type" value="Genomic_DNA"/>
</dbReference>
<evidence type="ECO:0000256" key="7">
    <source>
        <dbReference type="ARBA" id="ARBA00038932"/>
    </source>
</evidence>
<evidence type="ECO:0000313" key="12">
    <source>
        <dbReference type="EMBL" id="SMC18239.1"/>
    </source>
</evidence>
<evidence type="ECO:0000256" key="11">
    <source>
        <dbReference type="ARBA" id="ARBA00042730"/>
    </source>
</evidence>
<sequence length="114" mass="13150">MPFISTKVNVKISKEKEEILKSKLGKAIELIPGKTEDWLMLSFDDQCNLYFKGISEDKIAFVEVKIFGKATQAAYAKLTKAITDILNQELDINSDRIYIKYEEVEHWGWNGNNF</sequence>
<dbReference type="PANTHER" id="PTHR11954:SF6">
    <property type="entry name" value="MACROPHAGE MIGRATION INHIBITORY FACTOR"/>
    <property type="match status" value="1"/>
</dbReference>